<keyword evidence="2" id="KW-1185">Reference proteome</keyword>
<dbReference type="Proteomes" id="UP001153387">
    <property type="component" value="Unassembled WGS sequence"/>
</dbReference>
<dbReference type="AlphaFoldDB" id="A0A9X4QN32"/>
<dbReference type="EMBL" id="JAPDHZ010000003">
    <property type="protein sequence ID" value="MDG0792724.1"/>
    <property type="molecule type" value="Genomic_DNA"/>
</dbReference>
<dbReference type="RefSeq" id="WP_277566490.1">
    <property type="nucleotide sequence ID" value="NZ_JAPDHZ010000003.1"/>
</dbReference>
<organism evidence="1 2">
    <name type="scientific">Cohnella ginsengisoli</name>
    <dbReference type="NCBI Taxonomy" id="425004"/>
    <lineage>
        <taxon>Bacteria</taxon>
        <taxon>Bacillati</taxon>
        <taxon>Bacillota</taxon>
        <taxon>Bacilli</taxon>
        <taxon>Bacillales</taxon>
        <taxon>Paenibacillaceae</taxon>
        <taxon>Cohnella</taxon>
    </lineage>
</organism>
<accession>A0A9X4QN32</accession>
<sequence length="140" mass="15386">MTYTEKTRIGIIFKNEAARAVLIRRLPDLLSSPPHMLSLFKSLTLEKVYAFRQEELGQSDWIAKTLAELAEVASDHADAEPIAEAAPSAEYEPADVPEASAAVQAPDEAEQWGVYEIAPVRRRGGESRSSITGISRGFTR</sequence>
<protein>
    <submittedName>
        <fullName evidence="1">Uncharacterized protein</fullName>
    </submittedName>
</protein>
<comment type="caution">
    <text evidence="1">The sequence shown here is derived from an EMBL/GenBank/DDBJ whole genome shotgun (WGS) entry which is preliminary data.</text>
</comment>
<evidence type="ECO:0000313" key="2">
    <source>
        <dbReference type="Proteomes" id="UP001153387"/>
    </source>
</evidence>
<name>A0A9X4QN32_9BACL</name>
<proteinExistence type="predicted"/>
<reference evidence="1 2" key="1">
    <citation type="submission" date="2022-10" db="EMBL/GenBank/DDBJ databases">
        <title>Comparative genomic analysis of Cohnella hashimotonis sp. nov., isolated from the International Space Station.</title>
        <authorList>
            <person name="Simpson A."/>
            <person name="Venkateswaran K."/>
        </authorList>
    </citation>
    <scope>NUCLEOTIDE SEQUENCE [LARGE SCALE GENOMIC DNA]</scope>
    <source>
        <strain evidence="1 2">DSM 18997</strain>
    </source>
</reference>
<evidence type="ECO:0000313" key="1">
    <source>
        <dbReference type="EMBL" id="MDG0792724.1"/>
    </source>
</evidence>
<gene>
    <name evidence="1" type="ORF">OMP38_18955</name>
</gene>